<protein>
    <recommendedName>
        <fullName evidence="4">FluG domain-containing protein</fullName>
    </recommendedName>
</protein>
<feature type="compositionally biased region" description="Polar residues" evidence="1">
    <location>
        <begin position="610"/>
        <end position="619"/>
    </location>
</feature>
<feature type="region of interest" description="Disordered" evidence="1">
    <location>
        <begin position="632"/>
        <end position="742"/>
    </location>
</feature>
<dbReference type="AlphaFoldDB" id="F0UJD5"/>
<sequence>MAPPKLQAKDVDRYCIQSNEDYVDYLLLEDHAIYMNFFDWMSKTSREKTLQSYDQYWRRLCQYFELFAHRSVNDDVHKQMRRGHAFQSDLPKYVSAKDLPDSVCYRDIELFYLKDPQSKHDVLCAVIEFRNLKDRPEGADGTKFFMHSDYQLAYCPIAQIISFAFQDGAFANTKLTPELIWRLRVPKRSSSLALRWKPEVLNMPLLRRLEHTPYGYKLHGSLPMTYQSSREALRELGRDARFEDDIGHYNFRRWAANEVNRNFTSQERQRVLGQSGDAVFEKHYQSQFIARDLQHVILLRPSQDSLLHVTGSMLRKRDPLAPSDLTDAHKRAICQHPEILQLMREKRELMAEMHEAVKKDLAKPQKTLATDTRERARKDYFQNAPVLEINRQINQLLGESDVGSDADSSADEDWELPIPSYVFFERARLAENFYGPDAENFEEDKLLAHRIQVTKDMVALLGLCEPSRRGNRVNWDLDNDEFPEQPEEPSLPEEDSLVCPTDVCIICCGVSRRSASNPPPHKFPPKRKDSLRRHLIESHLVHAHDGISCNWEACRNVPKFTEITEFLAHASEVHKYDVNIKLCHLPQRPQLPCSDTSSVESREVSLESENGQGTITPASSVEFEMANIDPRLMEQRPVTKPSPCWSGTENSASFAGSDMATIDPRGTELPTRRSRRGAAKAAKSEPGPPPERATRSSRNCDPQQEQCGQKEGEKRCLGRRKASDTKPPLRRSKRLKSNDPQV</sequence>
<proteinExistence type="predicted"/>
<organism evidence="3">
    <name type="scientific">Ajellomyces capsulatus (strain H88)</name>
    <name type="common">Darling's disease fungus</name>
    <name type="synonym">Histoplasma capsulatum</name>
    <dbReference type="NCBI Taxonomy" id="544711"/>
    <lineage>
        <taxon>Eukaryota</taxon>
        <taxon>Fungi</taxon>
        <taxon>Dikarya</taxon>
        <taxon>Ascomycota</taxon>
        <taxon>Pezizomycotina</taxon>
        <taxon>Eurotiomycetes</taxon>
        <taxon>Eurotiomycetidae</taxon>
        <taxon>Onygenales</taxon>
        <taxon>Ajellomycetaceae</taxon>
        <taxon>Histoplasma</taxon>
    </lineage>
</organism>
<reference evidence="3" key="1">
    <citation type="submission" date="2008-07" db="EMBL/GenBank/DDBJ databases">
        <title>Annotation of Ajellomyces capsulatus strain H88.</title>
        <authorList>
            <person name="Champion M."/>
            <person name="Cuomo C."/>
            <person name="Ma L.-J."/>
            <person name="Henn M.R."/>
            <person name="Sil A."/>
            <person name="Goldman B."/>
            <person name="Young S.K."/>
            <person name="Kodira C.D."/>
            <person name="Zeng Q."/>
            <person name="Koehrsen M."/>
            <person name="Alvarado L."/>
            <person name="Berlin A."/>
            <person name="Borenstein D."/>
            <person name="Chen Z."/>
            <person name="Engels R."/>
            <person name="Freedman E."/>
            <person name="Gellesch M."/>
            <person name="Goldberg J."/>
            <person name="Griggs A."/>
            <person name="Gujja S."/>
            <person name="Heiman D."/>
            <person name="Hepburn T."/>
            <person name="Howarth C."/>
            <person name="Jen D."/>
            <person name="Larson L."/>
            <person name="Lewis B."/>
            <person name="Mehta T."/>
            <person name="Park D."/>
            <person name="Pearson M."/>
            <person name="Roberts A."/>
            <person name="Saif S."/>
            <person name="Shea T."/>
            <person name="Shenoy N."/>
            <person name="Sisk P."/>
            <person name="Stolte C."/>
            <person name="Sykes S."/>
            <person name="Walk T."/>
            <person name="White J."/>
            <person name="Yandava C."/>
            <person name="Klein B."/>
            <person name="McEwen J.G."/>
            <person name="Puccia R."/>
            <person name="Goldman G.H."/>
            <person name="Felipe M.S."/>
            <person name="Nino-Vega G."/>
            <person name="San-Blas G."/>
            <person name="Taylor J."/>
            <person name="Mendoza L."/>
            <person name="Galagan J."/>
            <person name="Nusbaum C."/>
            <person name="Birren B."/>
        </authorList>
    </citation>
    <scope>NUCLEOTIDE SEQUENCE [LARGE SCALE GENOMIC DNA]</scope>
    <source>
        <strain evidence="3">H88</strain>
    </source>
</reference>
<feature type="compositionally biased region" description="Polar residues" evidence="1">
    <location>
        <begin position="645"/>
        <end position="654"/>
    </location>
</feature>
<dbReference type="OrthoDB" id="4188647at2759"/>
<dbReference type="Proteomes" id="UP000008142">
    <property type="component" value="Unassembled WGS sequence"/>
</dbReference>
<dbReference type="PANTHER" id="PTHR37535">
    <property type="entry name" value="FLUG DOMAIN PROTEIN"/>
    <property type="match status" value="1"/>
</dbReference>
<dbReference type="EMBL" id="DS990639">
    <property type="protein sequence ID" value="EGC45731.1"/>
    <property type="molecule type" value="Genomic_DNA"/>
</dbReference>
<feature type="region of interest" description="Disordered" evidence="1">
    <location>
        <begin position="591"/>
        <end position="620"/>
    </location>
</feature>
<accession>F0UJD5</accession>
<evidence type="ECO:0008006" key="4">
    <source>
        <dbReference type="Google" id="ProtNLM"/>
    </source>
</evidence>
<feature type="compositionally biased region" description="Basic and acidic residues" evidence="1">
    <location>
        <begin position="708"/>
        <end position="724"/>
    </location>
</feature>
<gene>
    <name evidence="2" type="ORF">HCEG_04946</name>
</gene>
<dbReference type="InterPro" id="IPR021842">
    <property type="entry name" value="DUF3435"/>
</dbReference>
<evidence type="ECO:0000256" key="1">
    <source>
        <dbReference type="SAM" id="MobiDB-lite"/>
    </source>
</evidence>
<evidence type="ECO:0000313" key="3">
    <source>
        <dbReference type="Proteomes" id="UP000008142"/>
    </source>
</evidence>
<evidence type="ECO:0000313" key="2">
    <source>
        <dbReference type="EMBL" id="EGC45731.1"/>
    </source>
</evidence>
<dbReference type="HOGENOM" id="CLU_011937_4_1_1"/>
<dbReference type="STRING" id="544711.F0UJD5"/>
<dbReference type="VEuPathDB" id="FungiDB:I7I53_04579"/>
<dbReference type="Pfam" id="PF11917">
    <property type="entry name" value="DUF3435"/>
    <property type="match status" value="1"/>
</dbReference>
<dbReference type="PANTHER" id="PTHR37535:SF4">
    <property type="entry name" value="FLUG DOMAIN-CONTAINING PROTEIN"/>
    <property type="match status" value="1"/>
</dbReference>
<name>F0UJD5_AJEC8</name>
<dbReference type="OMA" id="RHHWVHS"/>